<evidence type="ECO:0000313" key="14">
    <source>
        <dbReference type="EMBL" id="RQH05522.1"/>
    </source>
</evidence>
<evidence type="ECO:0000313" key="15">
    <source>
        <dbReference type="Proteomes" id="UP000272778"/>
    </source>
</evidence>
<keyword evidence="6 11" id="KW-0732">Signal</keyword>
<dbReference type="OrthoDB" id="6554712at2"/>
<dbReference type="SUPFAM" id="SSF141729">
    <property type="entry name" value="FimD N-terminal domain-like"/>
    <property type="match status" value="1"/>
</dbReference>
<protein>
    <submittedName>
        <fullName evidence="14">Fimbrial biogenesis outer membrane usher protein</fullName>
    </submittedName>
</protein>
<evidence type="ECO:0000256" key="1">
    <source>
        <dbReference type="ARBA" id="ARBA00004571"/>
    </source>
</evidence>
<evidence type="ECO:0000256" key="8">
    <source>
        <dbReference type="ARBA" id="ARBA00023237"/>
    </source>
</evidence>
<feature type="region of interest" description="Disordered" evidence="10">
    <location>
        <begin position="115"/>
        <end position="154"/>
    </location>
</feature>
<dbReference type="InterPro" id="IPR000015">
    <property type="entry name" value="Fimb_usher"/>
</dbReference>
<dbReference type="AlphaFoldDB" id="A0A3N6N911"/>
<comment type="subcellular location">
    <subcellularLocation>
        <location evidence="1 9">Cell outer membrane</location>
        <topology evidence="1 9">Multi-pass membrane protein</topology>
    </subcellularLocation>
</comment>
<dbReference type="PANTHER" id="PTHR30451">
    <property type="entry name" value="OUTER MEMBRANE USHER PROTEIN"/>
    <property type="match status" value="1"/>
</dbReference>
<dbReference type="InterPro" id="IPR025949">
    <property type="entry name" value="PapC-like_C"/>
</dbReference>
<keyword evidence="8 9" id="KW-0998">Cell outer membrane</keyword>
<dbReference type="InterPro" id="IPR018030">
    <property type="entry name" value="Fimbrial_membr_usher_CS"/>
</dbReference>
<dbReference type="EMBL" id="RQIS01000010">
    <property type="protein sequence ID" value="RQH05522.1"/>
    <property type="molecule type" value="Genomic_DNA"/>
</dbReference>
<dbReference type="PANTHER" id="PTHR30451:SF20">
    <property type="entry name" value="FIMBRIAE USHER"/>
    <property type="match status" value="1"/>
</dbReference>
<name>A0A3N6N911_9BURK</name>
<dbReference type="Pfam" id="PF00577">
    <property type="entry name" value="Usher"/>
    <property type="match status" value="1"/>
</dbReference>
<dbReference type="FunFam" id="2.60.40.3110:FF:000001">
    <property type="entry name" value="Putative fimbrial outer membrane usher"/>
    <property type="match status" value="1"/>
</dbReference>
<organism evidence="14 15">
    <name type="scientific">Paraburkholderia dinghuensis</name>
    <dbReference type="NCBI Taxonomy" id="2305225"/>
    <lineage>
        <taxon>Bacteria</taxon>
        <taxon>Pseudomonadati</taxon>
        <taxon>Pseudomonadota</taxon>
        <taxon>Betaproteobacteria</taxon>
        <taxon>Burkholderiales</taxon>
        <taxon>Burkholderiaceae</taxon>
        <taxon>Paraburkholderia</taxon>
    </lineage>
</organism>
<feature type="chain" id="PRO_5018135456" evidence="11">
    <location>
        <begin position="18"/>
        <end position="906"/>
    </location>
</feature>
<dbReference type="Proteomes" id="UP000272778">
    <property type="component" value="Unassembled WGS sequence"/>
</dbReference>
<dbReference type="Pfam" id="PF13953">
    <property type="entry name" value="PapC_C"/>
    <property type="match status" value="1"/>
</dbReference>
<dbReference type="InterPro" id="IPR043142">
    <property type="entry name" value="PapC-like_C_sf"/>
</dbReference>
<evidence type="ECO:0000259" key="12">
    <source>
        <dbReference type="Pfam" id="PF13953"/>
    </source>
</evidence>
<dbReference type="Gene3D" id="2.60.40.3110">
    <property type="match status" value="1"/>
</dbReference>
<evidence type="ECO:0000256" key="2">
    <source>
        <dbReference type="ARBA" id="ARBA00008064"/>
    </source>
</evidence>
<feature type="compositionally biased region" description="Low complexity" evidence="10">
    <location>
        <begin position="115"/>
        <end position="125"/>
    </location>
</feature>
<evidence type="ECO:0000256" key="5">
    <source>
        <dbReference type="ARBA" id="ARBA00022692"/>
    </source>
</evidence>
<dbReference type="GO" id="GO:0015473">
    <property type="term" value="F:fimbrial usher porin activity"/>
    <property type="evidence" value="ECO:0007669"/>
    <property type="project" value="InterPro"/>
</dbReference>
<dbReference type="PROSITE" id="PS01151">
    <property type="entry name" value="FIMBRIAL_USHER"/>
    <property type="match status" value="1"/>
</dbReference>
<keyword evidence="7 9" id="KW-0472">Membrane</keyword>
<dbReference type="GO" id="GO:0009279">
    <property type="term" value="C:cell outer membrane"/>
    <property type="evidence" value="ECO:0007669"/>
    <property type="project" value="UniProtKB-SubCell"/>
</dbReference>
<keyword evidence="9" id="KW-1029">Fimbrium biogenesis</keyword>
<dbReference type="Gene3D" id="2.60.40.2610">
    <property type="entry name" value="Outer membrane usher protein FimD, plug domain"/>
    <property type="match status" value="1"/>
</dbReference>
<comment type="similarity">
    <text evidence="2 9">Belongs to the fimbrial export usher family.</text>
</comment>
<evidence type="ECO:0000256" key="11">
    <source>
        <dbReference type="SAM" id="SignalP"/>
    </source>
</evidence>
<evidence type="ECO:0000256" key="3">
    <source>
        <dbReference type="ARBA" id="ARBA00022448"/>
    </source>
</evidence>
<keyword evidence="15" id="KW-1185">Reference proteome</keyword>
<accession>A0A3N6N911</accession>
<reference evidence="14 15" key="1">
    <citation type="submission" date="2018-11" db="EMBL/GenBank/DDBJ databases">
        <title>Paraburkholderia sp. DHOA04, isolated from soil.</title>
        <authorList>
            <person name="Gao Z.-H."/>
            <person name="Qiu L.-H."/>
            <person name="Fu J.-C."/>
        </authorList>
    </citation>
    <scope>NUCLEOTIDE SEQUENCE [LARGE SCALE GENOMIC DNA]</scope>
    <source>
        <strain evidence="14 15">DHOA04</strain>
    </source>
</reference>
<feature type="compositionally biased region" description="Polar residues" evidence="10">
    <location>
        <begin position="138"/>
        <end position="147"/>
    </location>
</feature>
<dbReference type="FunFam" id="2.60.40.2610:FF:000001">
    <property type="entry name" value="Outer membrane fimbrial usher protein"/>
    <property type="match status" value="1"/>
</dbReference>
<feature type="domain" description="PapC-like C-terminal" evidence="12">
    <location>
        <begin position="811"/>
        <end position="875"/>
    </location>
</feature>
<dbReference type="InterPro" id="IPR037224">
    <property type="entry name" value="PapC_N_sf"/>
</dbReference>
<keyword evidence="4" id="KW-1134">Transmembrane beta strand</keyword>
<evidence type="ECO:0000256" key="6">
    <source>
        <dbReference type="ARBA" id="ARBA00022729"/>
    </source>
</evidence>
<evidence type="ECO:0000256" key="9">
    <source>
        <dbReference type="RuleBase" id="RU003884"/>
    </source>
</evidence>
<evidence type="ECO:0000256" key="7">
    <source>
        <dbReference type="ARBA" id="ARBA00023136"/>
    </source>
</evidence>
<dbReference type="Gene3D" id="3.10.20.410">
    <property type="match status" value="1"/>
</dbReference>
<dbReference type="InterPro" id="IPR025885">
    <property type="entry name" value="PapC_N"/>
</dbReference>
<dbReference type="GO" id="GO:0009297">
    <property type="term" value="P:pilus assembly"/>
    <property type="evidence" value="ECO:0007669"/>
    <property type="project" value="InterPro"/>
</dbReference>
<evidence type="ECO:0000256" key="4">
    <source>
        <dbReference type="ARBA" id="ARBA00022452"/>
    </source>
</evidence>
<gene>
    <name evidence="14" type="ORF">D1Y85_15710</name>
</gene>
<proteinExistence type="inferred from homology"/>
<comment type="caution">
    <text evidence="14">The sequence shown here is derived from an EMBL/GenBank/DDBJ whole genome shotgun (WGS) entry which is preliminary data.</text>
</comment>
<evidence type="ECO:0000259" key="13">
    <source>
        <dbReference type="Pfam" id="PF13954"/>
    </source>
</evidence>
<sequence>MSLVGAALGFAAPLCHAVAAPVGDAGSSGGTTLAYSFDSKLLLGTPLGVADIERFNKANAIEPGSYRVDVYVNDVFVTREAVEFRSAGGDVHPCLSDQFLATAGIDIKGAAAGAAAPATSGDSTPGSPVPSGDAPATGASTDTSDAGTSGGEAALQCGPLAHRVPGASTAFDLPRLRLNITVPQAQMKHVARGAIDASSFDAGETAAWVNYDVNYFTASASGYKSDSLYTGINAGLNVGLWRLRQQSTYNWGSSAGITRSNWNNIRTYAERPLVSLGSKLIVGQNYTGGTLFSSVGYTGFHLETDDRMLPDSMRGYAPVVNGVANTNARVVVSQNGNVIYQTTVAPGPFSITDLNPTSFQGDLSVQVFEANGQVSTFTVPFSAVPNSLRPGLSHWSTTVGQVRQIEGSSAKFGDLTYERGLTNAITVNGGVRVSPDYQSMMSGAVLATRVGAIGANVAWSHALDVGGHHVNGWLGSINYSNTIQRTGTTFTLAGYRYSTGGYRDFVDALSARAAAARGVDWSSTTYKQRDQFLVNVNQNFGSYGSLSGSASTSSYYGRHARDTQFQISYNNHFKSISYNLSLIRQQTGTLYGASTPGLIGGTMGQTNTIGSRSTTAFMATVSIPINFGSRSASVSGSFSHSSDQGAMYQASVSGIADEAQSLSYGLTASGETQSASRSFAGNIQKNLSMITVGANYSNGNGYWQAGATARGAAVVHSGGVTLGPYLSDTFGIVEAKGAEGATVRNTQGTKVDGWGYAIVPSLTPYRYNEVALDTKGINPNAELTGGQVRVAPYAGSAVRLKFETRIGHALLIGATRPDGEPLPLGADVLDSSGAAIGVVGQGSQVYARVASEEGALMVKWGSKASEQCSIAYHVKEQDRTAPISRFDAQCLPAPAAPANVAGTVVR</sequence>
<evidence type="ECO:0000256" key="10">
    <source>
        <dbReference type="SAM" id="MobiDB-lite"/>
    </source>
</evidence>
<feature type="signal peptide" evidence="11">
    <location>
        <begin position="1"/>
        <end position="17"/>
    </location>
</feature>
<dbReference type="Gene3D" id="2.60.40.2070">
    <property type="match status" value="1"/>
</dbReference>
<feature type="domain" description="PapC N-terminal" evidence="13">
    <location>
        <begin position="37"/>
        <end position="214"/>
    </location>
</feature>
<dbReference type="Pfam" id="PF13954">
    <property type="entry name" value="PapC_N"/>
    <property type="match status" value="1"/>
</dbReference>
<dbReference type="InterPro" id="IPR042186">
    <property type="entry name" value="FimD_plug_dom"/>
</dbReference>
<keyword evidence="5 9" id="KW-0812">Transmembrane</keyword>
<keyword evidence="3 9" id="KW-0813">Transport</keyword>